<evidence type="ECO:0000313" key="2">
    <source>
        <dbReference type="Proteomes" id="UP000095042"/>
    </source>
</evidence>
<keyword evidence="2" id="KW-1185">Reference proteome</keyword>
<dbReference type="AlphaFoldDB" id="A0A1E3VSV5"/>
<dbReference type="Proteomes" id="UP000095042">
    <property type="component" value="Unassembled WGS sequence"/>
</dbReference>
<protein>
    <submittedName>
        <fullName evidence="1">Uncharacterized protein</fullName>
    </submittedName>
</protein>
<proteinExistence type="predicted"/>
<reference evidence="1 2" key="1">
    <citation type="journal article" date="2016" name="Environ. Microbiol.">
        <title>New Methyloceanibacter diversity from North Sea sediments includes methanotroph containing solely the soluble methane monooxygenase.</title>
        <authorList>
            <person name="Vekeman B."/>
            <person name="Kerckhof F.M."/>
            <person name="Cremers G."/>
            <person name="de Vos P."/>
            <person name="Vandamme P."/>
            <person name="Boon N."/>
            <person name="Op den Camp H.J."/>
            <person name="Heylen K."/>
        </authorList>
    </citation>
    <scope>NUCLEOTIDE SEQUENCE [LARGE SCALE GENOMIC DNA]</scope>
    <source>
        <strain evidence="1 2">R-67177</strain>
    </source>
</reference>
<evidence type="ECO:0000313" key="1">
    <source>
        <dbReference type="EMBL" id="ODR96620.1"/>
    </source>
</evidence>
<sequence>MRAAKPPEGGRMFEIIVMVCLAATGEQCTEFKLPDKEYRDAVSCIRDSHGEGAAWQSQNTKYALVGTRCAKGAKAPVAPNS</sequence>
<gene>
    <name evidence="1" type="ORF">AUC71_04470</name>
</gene>
<dbReference type="EMBL" id="LPWD01000456">
    <property type="protein sequence ID" value="ODR96620.1"/>
    <property type="molecule type" value="Genomic_DNA"/>
</dbReference>
<name>A0A1E3VSV5_9HYPH</name>
<organism evidence="1 2">
    <name type="scientific">Methyloceanibacter marginalis</name>
    <dbReference type="NCBI Taxonomy" id="1774971"/>
    <lineage>
        <taxon>Bacteria</taxon>
        <taxon>Pseudomonadati</taxon>
        <taxon>Pseudomonadota</taxon>
        <taxon>Alphaproteobacteria</taxon>
        <taxon>Hyphomicrobiales</taxon>
        <taxon>Hyphomicrobiaceae</taxon>
        <taxon>Methyloceanibacter</taxon>
    </lineage>
</organism>
<accession>A0A1E3VSV5</accession>
<comment type="caution">
    <text evidence="1">The sequence shown here is derived from an EMBL/GenBank/DDBJ whole genome shotgun (WGS) entry which is preliminary data.</text>
</comment>